<sequence>MRTLTTIPVVDTVYPLGQGAYLEPIMLMSPTNDYDKCVVFARKQSLEKVSKLFVLEKLARQSLISPLLVHYRMTKKAPLLFYQTPGYVKAVIPFEYLKKSPQNKEGTISSNENPLGIVTVCGPAVWEVEAPQMTWHNMRVTEWPLGLETVFL</sequence>
<name>A0A9W9DCN9_9AGAR</name>
<evidence type="ECO:0000313" key="2">
    <source>
        <dbReference type="Proteomes" id="UP001150238"/>
    </source>
</evidence>
<gene>
    <name evidence="1" type="ORF">C8J55DRAFT_553251</name>
</gene>
<reference evidence="1" key="2">
    <citation type="journal article" date="2023" name="Proc. Natl. Acad. Sci. U.S.A.">
        <title>A global phylogenomic analysis of the shiitake genus Lentinula.</title>
        <authorList>
            <person name="Sierra-Patev S."/>
            <person name="Min B."/>
            <person name="Naranjo-Ortiz M."/>
            <person name="Looney B."/>
            <person name="Konkel Z."/>
            <person name="Slot J.C."/>
            <person name="Sakamoto Y."/>
            <person name="Steenwyk J.L."/>
            <person name="Rokas A."/>
            <person name="Carro J."/>
            <person name="Camarero S."/>
            <person name="Ferreira P."/>
            <person name="Molpeceres G."/>
            <person name="Ruiz-Duenas F.J."/>
            <person name="Serrano A."/>
            <person name="Henrissat B."/>
            <person name="Drula E."/>
            <person name="Hughes K.W."/>
            <person name="Mata J.L."/>
            <person name="Ishikawa N.K."/>
            <person name="Vargas-Isla R."/>
            <person name="Ushijima S."/>
            <person name="Smith C.A."/>
            <person name="Donoghue J."/>
            <person name="Ahrendt S."/>
            <person name="Andreopoulos W."/>
            <person name="He G."/>
            <person name="LaButti K."/>
            <person name="Lipzen A."/>
            <person name="Ng V."/>
            <person name="Riley R."/>
            <person name="Sandor L."/>
            <person name="Barry K."/>
            <person name="Martinez A.T."/>
            <person name="Xiao Y."/>
            <person name="Gibbons J.G."/>
            <person name="Terashima K."/>
            <person name="Grigoriev I.V."/>
            <person name="Hibbett D."/>
        </authorList>
    </citation>
    <scope>NUCLEOTIDE SEQUENCE</scope>
    <source>
        <strain evidence="1">Sp2 HRB7682 ss15</strain>
    </source>
</reference>
<comment type="caution">
    <text evidence="1">The sequence shown here is derived from an EMBL/GenBank/DDBJ whole genome shotgun (WGS) entry which is preliminary data.</text>
</comment>
<accession>A0A9W9DCN9</accession>
<dbReference type="AlphaFoldDB" id="A0A9W9DCN9"/>
<reference evidence="1" key="1">
    <citation type="submission" date="2022-08" db="EMBL/GenBank/DDBJ databases">
        <authorList>
            <consortium name="DOE Joint Genome Institute"/>
            <person name="Min B."/>
            <person name="Riley R."/>
            <person name="Sierra-Patev S."/>
            <person name="Naranjo-Ortiz M."/>
            <person name="Looney B."/>
            <person name="Konkel Z."/>
            <person name="Slot J.C."/>
            <person name="Sakamoto Y."/>
            <person name="Steenwyk J.L."/>
            <person name="Rokas A."/>
            <person name="Carro J."/>
            <person name="Camarero S."/>
            <person name="Ferreira P."/>
            <person name="Molpeceres G."/>
            <person name="Ruiz-Duenas F.J."/>
            <person name="Serrano A."/>
            <person name="Henrissat B."/>
            <person name="Drula E."/>
            <person name="Hughes K.W."/>
            <person name="Mata J.L."/>
            <person name="Ishikawa N.K."/>
            <person name="Vargas-Isla R."/>
            <person name="Ushijima S."/>
            <person name="Smith C.A."/>
            <person name="Ahrendt S."/>
            <person name="Andreopoulos W."/>
            <person name="He G."/>
            <person name="Labutti K."/>
            <person name="Lipzen A."/>
            <person name="Ng V."/>
            <person name="Sandor L."/>
            <person name="Barry K."/>
            <person name="Martinez A.T."/>
            <person name="Xiao Y."/>
            <person name="Gibbons J.G."/>
            <person name="Terashima K."/>
            <person name="Hibbett D.S."/>
            <person name="Grigoriev I.V."/>
        </authorList>
    </citation>
    <scope>NUCLEOTIDE SEQUENCE</scope>
    <source>
        <strain evidence="1">Sp2 HRB7682 ss15</strain>
    </source>
</reference>
<dbReference type="EMBL" id="JANVFS010000067">
    <property type="protein sequence ID" value="KAJ4463765.1"/>
    <property type="molecule type" value="Genomic_DNA"/>
</dbReference>
<evidence type="ECO:0000313" key="1">
    <source>
        <dbReference type="EMBL" id="KAJ4463765.1"/>
    </source>
</evidence>
<dbReference type="Proteomes" id="UP001150238">
    <property type="component" value="Unassembled WGS sequence"/>
</dbReference>
<organism evidence="1 2">
    <name type="scientific">Lentinula lateritia</name>
    <dbReference type="NCBI Taxonomy" id="40482"/>
    <lineage>
        <taxon>Eukaryota</taxon>
        <taxon>Fungi</taxon>
        <taxon>Dikarya</taxon>
        <taxon>Basidiomycota</taxon>
        <taxon>Agaricomycotina</taxon>
        <taxon>Agaricomycetes</taxon>
        <taxon>Agaricomycetidae</taxon>
        <taxon>Agaricales</taxon>
        <taxon>Marasmiineae</taxon>
        <taxon>Omphalotaceae</taxon>
        <taxon>Lentinula</taxon>
    </lineage>
</organism>
<proteinExistence type="predicted"/>
<protein>
    <submittedName>
        <fullName evidence="1">Uncharacterized protein</fullName>
    </submittedName>
</protein>